<organism evidence="2 3">
    <name type="scientific">Fomitopsis schrenkii</name>
    <name type="common">Brown rot fungus</name>
    <dbReference type="NCBI Taxonomy" id="2126942"/>
    <lineage>
        <taxon>Eukaryota</taxon>
        <taxon>Fungi</taxon>
        <taxon>Dikarya</taxon>
        <taxon>Basidiomycota</taxon>
        <taxon>Agaricomycotina</taxon>
        <taxon>Agaricomycetes</taxon>
        <taxon>Polyporales</taxon>
        <taxon>Fomitopsis</taxon>
    </lineage>
</organism>
<accession>S8DVU5</accession>
<feature type="compositionally biased region" description="Low complexity" evidence="1">
    <location>
        <begin position="531"/>
        <end position="554"/>
    </location>
</feature>
<dbReference type="EMBL" id="KE504210">
    <property type="protein sequence ID" value="EPS95308.1"/>
    <property type="molecule type" value="Genomic_DNA"/>
</dbReference>
<feature type="compositionally biased region" description="Basic and acidic residues" evidence="1">
    <location>
        <begin position="88"/>
        <end position="98"/>
    </location>
</feature>
<name>S8DVU5_FOMSC</name>
<dbReference type="AlphaFoldDB" id="S8DVU5"/>
<dbReference type="OrthoDB" id="10679321at2759"/>
<evidence type="ECO:0000313" key="3">
    <source>
        <dbReference type="Proteomes" id="UP000015241"/>
    </source>
</evidence>
<dbReference type="HOGENOM" id="CLU_423370_0_0_1"/>
<feature type="compositionally biased region" description="Acidic residues" evidence="1">
    <location>
        <begin position="555"/>
        <end position="571"/>
    </location>
</feature>
<protein>
    <submittedName>
        <fullName evidence="2">Uncharacterized protein</fullName>
    </submittedName>
</protein>
<feature type="compositionally biased region" description="Low complexity" evidence="1">
    <location>
        <begin position="124"/>
        <end position="133"/>
    </location>
</feature>
<feature type="region of interest" description="Disordered" evidence="1">
    <location>
        <begin position="410"/>
        <end position="586"/>
    </location>
</feature>
<gene>
    <name evidence="2" type="ORF">FOMPIDRAFT_1054297</name>
</gene>
<evidence type="ECO:0000313" key="2">
    <source>
        <dbReference type="EMBL" id="EPS95308.1"/>
    </source>
</evidence>
<evidence type="ECO:0000256" key="1">
    <source>
        <dbReference type="SAM" id="MobiDB-lite"/>
    </source>
</evidence>
<proteinExistence type="predicted"/>
<sequence length="647" mass="70041">MVKFEVEPSCATAEDSIVEAGTRPFTRSVAAKQRKNREKVKQTVAQLQDKTQTPRRRPSVARPTSNKSRRCGVYKHLPPTPPRAGIRGRQDTVRRRGDLSVAGPDDGLSDTDADFDMEDDADSDSNMSNASASQEAAEPYEREHSAQVDAGFFHAPAADRPADAQQLGFDAEEWALPAQYAAPQAVDAARNEDMAALLNMPDPGFEAQGQQHVAANEFNPPLLDYANNLQLPDYAHLNPQIYGYGNQHLDYRYAGYQNLGDFGNNFYGAGNQFMDGAAQPHYYEAPPPPFVPAPFYVRDNQRVVQCVYPVGPPPPFVPAPAQPPVADRAQLYVQADPQAFMAAPAQPLPGAGNQNLFDHHPIQEAQQQHRHEEYVPAPQDNAQLDFNAMRTRFAAEAPAAEASGSLAGDFSVSSTLRSPSPPSIAAALGGSLNDNQPQAGPSRIPQDNSRASHNSFNDNQPQAGPSRLQQDNYNYASNDNQPQAGPSRIPQDNLPAATQQRRMAPRAAPADVQPEAGPSGTRHSTPPRSPPAGRAGPSGSNAPPAAAGVPSANAEADDNNDGDDNGDDDTSEAALNFEFKPRNPRERIPRGRRYRRADGAWVDEIVDAPPLIGLAFVGGNGLHIPKDGELTMSWQMRIRHNSAPKRR</sequence>
<feature type="compositionally biased region" description="Low complexity" evidence="1">
    <location>
        <begin position="495"/>
        <end position="510"/>
    </location>
</feature>
<dbReference type="InParanoid" id="S8DVU5"/>
<feature type="compositionally biased region" description="Acidic residues" evidence="1">
    <location>
        <begin position="107"/>
        <end position="123"/>
    </location>
</feature>
<feature type="region of interest" description="Disordered" evidence="1">
    <location>
        <begin position="28"/>
        <end position="145"/>
    </location>
</feature>
<keyword evidence="3" id="KW-1185">Reference proteome</keyword>
<dbReference type="STRING" id="743788.S8DVU5"/>
<dbReference type="Proteomes" id="UP000015241">
    <property type="component" value="Unassembled WGS sequence"/>
</dbReference>
<reference evidence="2 3" key="1">
    <citation type="journal article" date="2012" name="Science">
        <title>The Paleozoic origin of enzymatic lignin decomposition reconstructed from 31 fungal genomes.</title>
        <authorList>
            <person name="Floudas D."/>
            <person name="Binder M."/>
            <person name="Riley R."/>
            <person name="Barry K."/>
            <person name="Blanchette R.A."/>
            <person name="Henrissat B."/>
            <person name="Martinez A.T."/>
            <person name="Otillar R."/>
            <person name="Spatafora J.W."/>
            <person name="Yadav J.S."/>
            <person name="Aerts A."/>
            <person name="Benoit I."/>
            <person name="Boyd A."/>
            <person name="Carlson A."/>
            <person name="Copeland A."/>
            <person name="Coutinho P.M."/>
            <person name="de Vries R.P."/>
            <person name="Ferreira P."/>
            <person name="Findley K."/>
            <person name="Foster B."/>
            <person name="Gaskell J."/>
            <person name="Glotzer D."/>
            <person name="Gorecki P."/>
            <person name="Heitman J."/>
            <person name="Hesse C."/>
            <person name="Hori C."/>
            <person name="Igarashi K."/>
            <person name="Jurgens J.A."/>
            <person name="Kallen N."/>
            <person name="Kersten P."/>
            <person name="Kohler A."/>
            <person name="Kuees U."/>
            <person name="Kumar T.K.A."/>
            <person name="Kuo A."/>
            <person name="LaButti K."/>
            <person name="Larrondo L.F."/>
            <person name="Lindquist E."/>
            <person name="Ling A."/>
            <person name="Lombard V."/>
            <person name="Lucas S."/>
            <person name="Lundell T."/>
            <person name="Martin R."/>
            <person name="McLaughlin D.J."/>
            <person name="Morgenstern I."/>
            <person name="Morin E."/>
            <person name="Murat C."/>
            <person name="Nagy L.G."/>
            <person name="Nolan M."/>
            <person name="Ohm R.A."/>
            <person name="Patyshakuliyeva A."/>
            <person name="Rokas A."/>
            <person name="Ruiz-Duenas F.J."/>
            <person name="Sabat G."/>
            <person name="Salamov A."/>
            <person name="Samejima M."/>
            <person name="Schmutz J."/>
            <person name="Slot J.C."/>
            <person name="St John F."/>
            <person name="Stenlid J."/>
            <person name="Sun H."/>
            <person name="Sun S."/>
            <person name="Syed K."/>
            <person name="Tsang A."/>
            <person name="Wiebenga A."/>
            <person name="Young D."/>
            <person name="Pisabarro A."/>
            <person name="Eastwood D.C."/>
            <person name="Martin F."/>
            <person name="Cullen D."/>
            <person name="Grigoriev I.V."/>
            <person name="Hibbett D.S."/>
        </authorList>
    </citation>
    <scope>NUCLEOTIDE SEQUENCE</scope>
    <source>
        <strain evidence="3">FP-58527</strain>
    </source>
</reference>
<feature type="compositionally biased region" description="Polar residues" evidence="1">
    <location>
        <begin position="432"/>
        <end position="484"/>
    </location>
</feature>